<dbReference type="GO" id="GO:0016740">
    <property type="term" value="F:transferase activity"/>
    <property type="evidence" value="ECO:0007669"/>
    <property type="project" value="UniProtKB-KW"/>
</dbReference>
<proteinExistence type="inferred from homology"/>
<organism evidence="4 5">
    <name type="scientific">Batillaria attramentaria</name>
    <dbReference type="NCBI Taxonomy" id="370345"/>
    <lineage>
        <taxon>Eukaryota</taxon>
        <taxon>Metazoa</taxon>
        <taxon>Spiralia</taxon>
        <taxon>Lophotrochozoa</taxon>
        <taxon>Mollusca</taxon>
        <taxon>Gastropoda</taxon>
        <taxon>Caenogastropoda</taxon>
        <taxon>Sorbeoconcha</taxon>
        <taxon>Cerithioidea</taxon>
        <taxon>Batillariidae</taxon>
        <taxon>Batillaria</taxon>
    </lineage>
</organism>
<evidence type="ECO:0000256" key="2">
    <source>
        <dbReference type="ARBA" id="ARBA00022679"/>
    </source>
</evidence>
<sequence>MLEFRWFKQKEMDDLPSPRILSTHLWPAQLPEEATQRKTKLVFVCRNPKDVCVSWYMFHKEVPLYEYKGEFANWIQQFLDGNVDWGSYTDWAWEWEKMMEQHPDHPVHFVTYEGLKKFLGKDCDVSFLQAASDACALERIRSQKIKCHERFQKAGIKDGANLMYRQ</sequence>
<feature type="domain" description="Sulfotransferase" evidence="3">
    <location>
        <begin position="10"/>
        <end position="117"/>
    </location>
</feature>
<dbReference type="InterPro" id="IPR000863">
    <property type="entry name" value="Sulfotransferase_dom"/>
</dbReference>
<name>A0ABD0M354_9CAEN</name>
<accession>A0ABD0M354</accession>
<evidence type="ECO:0000256" key="1">
    <source>
        <dbReference type="ARBA" id="ARBA00005771"/>
    </source>
</evidence>
<evidence type="ECO:0000313" key="5">
    <source>
        <dbReference type="Proteomes" id="UP001519460"/>
    </source>
</evidence>
<reference evidence="4 5" key="1">
    <citation type="journal article" date="2023" name="Sci. Data">
        <title>Genome assembly of the Korean intertidal mud-creeper Batillaria attramentaria.</title>
        <authorList>
            <person name="Patra A.K."/>
            <person name="Ho P.T."/>
            <person name="Jun S."/>
            <person name="Lee S.J."/>
            <person name="Kim Y."/>
            <person name="Won Y.J."/>
        </authorList>
    </citation>
    <scope>NUCLEOTIDE SEQUENCE [LARGE SCALE GENOMIC DNA]</scope>
    <source>
        <strain evidence="4">Wonlab-2016</strain>
    </source>
</reference>
<dbReference type="Proteomes" id="UP001519460">
    <property type="component" value="Unassembled WGS sequence"/>
</dbReference>
<feature type="non-terminal residue" evidence="4">
    <location>
        <position position="166"/>
    </location>
</feature>
<dbReference type="Pfam" id="PF00685">
    <property type="entry name" value="Sulfotransfer_1"/>
    <property type="match status" value="1"/>
</dbReference>
<dbReference type="PANTHER" id="PTHR11783">
    <property type="entry name" value="SULFOTRANSFERASE SULT"/>
    <property type="match status" value="1"/>
</dbReference>
<dbReference type="InterPro" id="IPR027417">
    <property type="entry name" value="P-loop_NTPase"/>
</dbReference>
<dbReference type="EMBL" id="JACVVK020000008">
    <property type="protein sequence ID" value="KAK7506047.1"/>
    <property type="molecule type" value="Genomic_DNA"/>
</dbReference>
<evidence type="ECO:0000313" key="4">
    <source>
        <dbReference type="EMBL" id="KAK7506047.1"/>
    </source>
</evidence>
<comment type="caution">
    <text evidence="4">The sequence shown here is derived from an EMBL/GenBank/DDBJ whole genome shotgun (WGS) entry which is preliminary data.</text>
</comment>
<comment type="similarity">
    <text evidence="1">Belongs to the sulfotransferase 1 family.</text>
</comment>
<keyword evidence="2" id="KW-0808">Transferase</keyword>
<dbReference type="Gene3D" id="3.40.50.300">
    <property type="entry name" value="P-loop containing nucleotide triphosphate hydrolases"/>
    <property type="match status" value="1"/>
</dbReference>
<gene>
    <name evidence="4" type="ORF">BaRGS_00002769</name>
</gene>
<evidence type="ECO:0000259" key="3">
    <source>
        <dbReference type="Pfam" id="PF00685"/>
    </source>
</evidence>
<dbReference type="AlphaFoldDB" id="A0ABD0M354"/>
<protein>
    <recommendedName>
        <fullName evidence="3">Sulfotransferase domain-containing protein</fullName>
    </recommendedName>
</protein>
<keyword evidence="5" id="KW-1185">Reference proteome</keyword>
<dbReference type="SUPFAM" id="SSF52540">
    <property type="entry name" value="P-loop containing nucleoside triphosphate hydrolases"/>
    <property type="match status" value="1"/>
</dbReference>